<dbReference type="EMBL" id="CP045652">
    <property type="protein sequence ID" value="QGA27791.1"/>
    <property type="molecule type" value="Genomic_DNA"/>
</dbReference>
<sequence length="144" mass="16792">MKNLLYSLPIFLMFLFHVNHLKAQEAENSSKDDEVQMEENCNKFLISDNNEMLLVARIRCDYRIVGYSSPSLKSKPLILFSVFTKDVESKTQLPLGNYYATTGLEDGSIYYVKTRGNYIQARYISTAEQKTVYFEKKYVDLKRD</sequence>
<gene>
    <name evidence="2" type="ORF">GFH32_16335</name>
</gene>
<dbReference type="KEGG" id="sphe:GFH32_16335"/>
<keyword evidence="3" id="KW-1185">Reference proteome</keyword>
<dbReference type="Proteomes" id="UP000326921">
    <property type="component" value="Chromosome"/>
</dbReference>
<protein>
    <submittedName>
        <fullName evidence="2">Uncharacterized protein</fullName>
    </submittedName>
</protein>
<dbReference type="AlphaFoldDB" id="A0A5Q0QFN1"/>
<evidence type="ECO:0000313" key="2">
    <source>
        <dbReference type="EMBL" id="QGA27791.1"/>
    </source>
</evidence>
<evidence type="ECO:0000313" key="3">
    <source>
        <dbReference type="Proteomes" id="UP000326921"/>
    </source>
</evidence>
<organism evidence="2 3">
    <name type="scientific">Sphingobacterium zhuxiongii</name>
    <dbReference type="NCBI Taxonomy" id="2662364"/>
    <lineage>
        <taxon>Bacteria</taxon>
        <taxon>Pseudomonadati</taxon>
        <taxon>Bacteroidota</taxon>
        <taxon>Sphingobacteriia</taxon>
        <taxon>Sphingobacteriales</taxon>
        <taxon>Sphingobacteriaceae</taxon>
        <taxon>Sphingobacterium</taxon>
    </lineage>
</organism>
<feature type="chain" id="PRO_5024891643" evidence="1">
    <location>
        <begin position="24"/>
        <end position="144"/>
    </location>
</feature>
<evidence type="ECO:0000256" key="1">
    <source>
        <dbReference type="SAM" id="SignalP"/>
    </source>
</evidence>
<proteinExistence type="predicted"/>
<feature type="signal peptide" evidence="1">
    <location>
        <begin position="1"/>
        <end position="23"/>
    </location>
</feature>
<dbReference type="RefSeq" id="WP_153512618.1">
    <property type="nucleotide sequence ID" value="NZ_CP045652.1"/>
</dbReference>
<name>A0A5Q0QFN1_9SPHI</name>
<reference evidence="2 3" key="1">
    <citation type="submission" date="2019-10" db="EMBL/GenBank/DDBJ databases">
        <authorList>
            <person name="Dong K."/>
        </authorList>
    </citation>
    <scope>NUCLEOTIDE SEQUENCE [LARGE SCALE GENOMIC DNA]</scope>
    <source>
        <strain evidence="3">dk4302</strain>
    </source>
</reference>
<accession>A0A5Q0QFN1</accession>
<keyword evidence="1" id="KW-0732">Signal</keyword>